<evidence type="ECO:0000313" key="5">
    <source>
        <dbReference type="EMBL" id="OLY81209.1"/>
    </source>
</evidence>
<dbReference type="Proteomes" id="UP000187455">
    <property type="component" value="Unassembled WGS sequence"/>
</dbReference>
<evidence type="ECO:0000256" key="3">
    <source>
        <dbReference type="ARBA" id="ARBA00023274"/>
    </source>
</evidence>
<comment type="similarity">
    <text evidence="1">Belongs to the eukaryotic ribosomal protein eL14 family.</text>
</comment>
<organism evidence="5 6">
    <name type="scientific">Smittium mucronatum</name>
    <dbReference type="NCBI Taxonomy" id="133383"/>
    <lineage>
        <taxon>Eukaryota</taxon>
        <taxon>Fungi</taxon>
        <taxon>Fungi incertae sedis</taxon>
        <taxon>Zoopagomycota</taxon>
        <taxon>Kickxellomycotina</taxon>
        <taxon>Harpellomycetes</taxon>
        <taxon>Harpellales</taxon>
        <taxon>Legeriomycetaceae</taxon>
        <taxon>Smittium</taxon>
    </lineage>
</organism>
<reference evidence="5 6" key="1">
    <citation type="journal article" date="2016" name="Mol. Biol. Evol.">
        <title>Genome-Wide Survey of Gut Fungi (Harpellales) Reveals the First Horizontally Transferred Ubiquitin Gene from a Mosquito Host.</title>
        <authorList>
            <person name="Wang Y."/>
            <person name="White M.M."/>
            <person name="Kvist S."/>
            <person name="Moncalvo J.M."/>
        </authorList>
    </citation>
    <scope>NUCLEOTIDE SEQUENCE [LARGE SCALE GENOMIC DNA]</scope>
    <source>
        <strain evidence="5 6">ALG-7-W6</strain>
    </source>
</reference>
<dbReference type="STRING" id="133383.A0A1R0GWE7"/>
<dbReference type="GO" id="GO:0006412">
    <property type="term" value="P:translation"/>
    <property type="evidence" value="ECO:0007669"/>
    <property type="project" value="InterPro"/>
</dbReference>
<dbReference type="InterPro" id="IPR014722">
    <property type="entry name" value="Rib_uL2_dom2"/>
</dbReference>
<gene>
    <name evidence="5" type="ORF">AYI68_g4690</name>
</gene>
<sequence>MVAFKRLAQVGRVVVLNDGLKAGRTAVIVDIIDHNRAIIDGPTTGVHRQEISFNRVTLTDITLKAVPRTIGSNALKRAIIKQGSDAAWAQTAWAKKIQQRSVRANLSDFDRFKIMRLKKQQRFIVQRQMASLKKTKSA</sequence>
<dbReference type="Gene3D" id="6.10.250.2270">
    <property type="match status" value="1"/>
</dbReference>
<accession>A0A1R0GWE7</accession>
<protein>
    <submittedName>
        <fullName evidence="5">60S ribosomal protein L14</fullName>
    </submittedName>
</protein>
<keyword evidence="2 5" id="KW-0689">Ribosomal protein</keyword>
<dbReference type="InterPro" id="IPR008991">
    <property type="entry name" value="Translation_prot_SH3-like_sf"/>
</dbReference>
<evidence type="ECO:0000256" key="2">
    <source>
        <dbReference type="ARBA" id="ARBA00022980"/>
    </source>
</evidence>
<dbReference type="EMBL" id="LSSL01002674">
    <property type="protein sequence ID" value="OLY81209.1"/>
    <property type="molecule type" value="Genomic_DNA"/>
</dbReference>
<dbReference type="PANTHER" id="PTHR11127">
    <property type="entry name" value="60S RIBOSOMAL PROTEIN L14"/>
    <property type="match status" value="1"/>
</dbReference>
<dbReference type="Gene3D" id="2.30.30.30">
    <property type="match status" value="1"/>
</dbReference>
<keyword evidence="3" id="KW-0687">Ribonucleoprotein</keyword>
<dbReference type="InterPro" id="IPR039660">
    <property type="entry name" value="Ribosomal_eL14"/>
</dbReference>
<name>A0A1R0GWE7_9FUNG</name>
<evidence type="ECO:0000256" key="1">
    <source>
        <dbReference type="ARBA" id="ARBA00006592"/>
    </source>
</evidence>
<dbReference type="AlphaFoldDB" id="A0A1R0GWE7"/>
<dbReference type="CDD" id="cd23702">
    <property type="entry name" value="eL14"/>
    <property type="match status" value="1"/>
</dbReference>
<dbReference type="OrthoDB" id="1875589at2759"/>
<proteinExistence type="inferred from homology"/>
<feature type="domain" description="Large ribosomal subunit protein eL14" evidence="4">
    <location>
        <begin position="48"/>
        <end position="122"/>
    </location>
</feature>
<dbReference type="GO" id="GO:0003735">
    <property type="term" value="F:structural constituent of ribosome"/>
    <property type="evidence" value="ECO:0007669"/>
    <property type="project" value="InterPro"/>
</dbReference>
<dbReference type="GO" id="GO:0022625">
    <property type="term" value="C:cytosolic large ribosomal subunit"/>
    <property type="evidence" value="ECO:0007669"/>
    <property type="project" value="TreeGrafter"/>
</dbReference>
<evidence type="ECO:0000313" key="6">
    <source>
        <dbReference type="Proteomes" id="UP000187455"/>
    </source>
</evidence>
<dbReference type="InterPro" id="IPR002784">
    <property type="entry name" value="Ribosomal_eL14_dom"/>
</dbReference>
<comment type="caution">
    <text evidence="5">The sequence shown here is derived from an EMBL/GenBank/DDBJ whole genome shotgun (WGS) entry which is preliminary data.</text>
</comment>
<dbReference type="Pfam" id="PF01929">
    <property type="entry name" value="Ribosomal_L14e"/>
    <property type="match status" value="1"/>
</dbReference>
<dbReference type="GO" id="GO:0042273">
    <property type="term" value="P:ribosomal large subunit biogenesis"/>
    <property type="evidence" value="ECO:0007669"/>
    <property type="project" value="TreeGrafter"/>
</dbReference>
<dbReference type="SUPFAM" id="SSF50104">
    <property type="entry name" value="Translation proteins SH3-like domain"/>
    <property type="match status" value="1"/>
</dbReference>
<dbReference type="GO" id="GO:0003723">
    <property type="term" value="F:RNA binding"/>
    <property type="evidence" value="ECO:0007669"/>
    <property type="project" value="InterPro"/>
</dbReference>
<dbReference type="PANTHER" id="PTHR11127:SF2">
    <property type="entry name" value="LARGE RIBOSOMAL SUBUNIT PROTEIN EL14"/>
    <property type="match status" value="1"/>
</dbReference>
<keyword evidence="6" id="KW-1185">Reference proteome</keyword>
<evidence type="ECO:0000259" key="4">
    <source>
        <dbReference type="Pfam" id="PF01929"/>
    </source>
</evidence>